<name>A0ABS6X905_9BACT</name>
<reference evidence="2 3" key="1">
    <citation type="submission" date="2021-07" db="EMBL/GenBank/DDBJ databases">
        <authorList>
            <person name="Kim M.K."/>
        </authorList>
    </citation>
    <scope>NUCLEOTIDE SEQUENCE [LARGE SCALE GENOMIC DNA]</scope>
    <source>
        <strain evidence="2 3">HLY7-15</strain>
    </source>
</reference>
<dbReference type="PANTHER" id="PTHR40590:SF1">
    <property type="entry name" value="CYTOPLASMIC PROTEIN"/>
    <property type="match status" value="1"/>
</dbReference>
<dbReference type="RefSeq" id="WP_199108688.1">
    <property type="nucleotide sequence ID" value="NZ_JAHWXQ010000001.1"/>
</dbReference>
<protein>
    <submittedName>
        <fullName evidence="2">TraB/GumN family protein</fullName>
    </submittedName>
</protein>
<evidence type="ECO:0000256" key="1">
    <source>
        <dbReference type="SAM" id="SignalP"/>
    </source>
</evidence>
<dbReference type="Pfam" id="PF01963">
    <property type="entry name" value="TraB_PrgY_gumN"/>
    <property type="match status" value="1"/>
</dbReference>
<feature type="signal peptide" evidence="1">
    <location>
        <begin position="1"/>
        <end position="24"/>
    </location>
</feature>
<dbReference type="InterPro" id="IPR002816">
    <property type="entry name" value="TraB/PrgY/GumN_fam"/>
</dbReference>
<proteinExistence type="predicted"/>
<gene>
    <name evidence="2" type="ORF">KYK27_03785</name>
</gene>
<dbReference type="CDD" id="cd14789">
    <property type="entry name" value="Tiki"/>
    <property type="match status" value="1"/>
</dbReference>
<evidence type="ECO:0000313" key="2">
    <source>
        <dbReference type="EMBL" id="MBW3364149.1"/>
    </source>
</evidence>
<dbReference type="Proteomes" id="UP000774935">
    <property type="component" value="Unassembled WGS sequence"/>
</dbReference>
<feature type="chain" id="PRO_5046308186" evidence="1">
    <location>
        <begin position="25"/>
        <end position="295"/>
    </location>
</feature>
<organism evidence="2 3">
    <name type="scientific">Pontibacter populi</name>
    <dbReference type="NCBI Taxonomy" id="890055"/>
    <lineage>
        <taxon>Bacteria</taxon>
        <taxon>Pseudomonadati</taxon>
        <taxon>Bacteroidota</taxon>
        <taxon>Cytophagia</taxon>
        <taxon>Cytophagales</taxon>
        <taxon>Hymenobacteraceae</taxon>
        <taxon>Pontibacter</taxon>
    </lineage>
</organism>
<accession>A0ABS6X905</accession>
<evidence type="ECO:0000313" key="3">
    <source>
        <dbReference type="Proteomes" id="UP000774935"/>
    </source>
</evidence>
<sequence length="295" mass="33554">MRKLYYSPFLVLLLALCITIPSLGQAPAEQPKALLWEISGQGLSKPSYLFGTIHAICPDNFKMPEAVTKKLANTERLSLEVDMDAPNFMVELQQASILPKGSSLRGFFSEDDYSLLDNHFKQTLKIDLAQLDRMKPFMLHSMLLSQLTECQAVSYEQSLMEIAQKQGKEVIGLETVSEQLRAIDEMPASVQTTMLTKMVSNMDEARQTYRDMVQLYLQQDLAGLDALSRKEYDDAEYKEYEQAFLVNRNKRWIPVMEREARIQPTFFAVGAGHLTGKDGLLELLRKKGYTVLPVR</sequence>
<keyword evidence="1" id="KW-0732">Signal</keyword>
<dbReference type="PANTHER" id="PTHR40590">
    <property type="entry name" value="CYTOPLASMIC PROTEIN-RELATED"/>
    <property type="match status" value="1"/>
</dbReference>
<keyword evidence="3" id="KW-1185">Reference proteome</keyword>
<dbReference type="InterPro" id="IPR047111">
    <property type="entry name" value="YbaP-like"/>
</dbReference>
<comment type="caution">
    <text evidence="2">The sequence shown here is derived from an EMBL/GenBank/DDBJ whole genome shotgun (WGS) entry which is preliminary data.</text>
</comment>
<dbReference type="EMBL" id="JAHWXQ010000001">
    <property type="protein sequence ID" value="MBW3364149.1"/>
    <property type="molecule type" value="Genomic_DNA"/>
</dbReference>